<dbReference type="Proteomes" id="UP001218412">
    <property type="component" value="Chromosome"/>
</dbReference>
<evidence type="ECO:0000313" key="1">
    <source>
        <dbReference type="EMBL" id="WCR12068.1"/>
    </source>
</evidence>
<evidence type="ECO:0000313" key="2">
    <source>
        <dbReference type="Proteomes" id="UP001218412"/>
    </source>
</evidence>
<gene>
    <name evidence="1" type="ORF">JHW45_06920</name>
</gene>
<proteinExistence type="predicted"/>
<dbReference type="RefSeq" id="WP_272860165.1">
    <property type="nucleotide sequence ID" value="NZ_CP067134.1"/>
</dbReference>
<reference evidence="1 2" key="1">
    <citation type="submission" date="2021-01" db="EMBL/GenBank/DDBJ databases">
        <title>Biogeographic distribution of Paracoccus.</title>
        <authorList>
            <person name="Hollensteiner J."/>
            <person name="Leineberger J."/>
            <person name="Brinkhoff T."/>
            <person name="Daniel R."/>
        </authorList>
    </citation>
    <scope>NUCLEOTIDE SEQUENCE [LARGE SCALE GENOMIC DNA]</scope>
    <source>
        <strain evidence="1 2">LMG25392</strain>
    </source>
</reference>
<organism evidence="1 2">
    <name type="scientific">Paracoccus stylophorae</name>
    <dbReference type="NCBI Taxonomy" id="659350"/>
    <lineage>
        <taxon>Bacteria</taxon>
        <taxon>Pseudomonadati</taxon>
        <taxon>Pseudomonadota</taxon>
        <taxon>Alphaproteobacteria</taxon>
        <taxon>Rhodobacterales</taxon>
        <taxon>Paracoccaceae</taxon>
        <taxon>Paracoccus</taxon>
    </lineage>
</organism>
<accession>A0ABY7T063</accession>
<name>A0ABY7T063_9RHOB</name>
<sequence>MTFLLLLSLAACKFPADPEGTSDEVRGAVLKVGALTQLQDADKGAIDQIARAFDAELQVVQDDPHRLFVLLEQGRLHIVAGQIPEDTPFRHSVALSDPVGTLTLNGKTKQQVLALRRGENAFLVTVNRALQEVAP</sequence>
<dbReference type="EMBL" id="CP067134">
    <property type="protein sequence ID" value="WCR12068.1"/>
    <property type="molecule type" value="Genomic_DNA"/>
</dbReference>
<keyword evidence="2" id="KW-1185">Reference proteome</keyword>
<protein>
    <submittedName>
        <fullName evidence="1">Enoyl-CoA hydratase</fullName>
    </submittedName>
</protein>